<evidence type="ECO:0000256" key="3">
    <source>
        <dbReference type="SAM" id="SignalP"/>
    </source>
</evidence>
<keyword evidence="3" id="KW-0732">Signal</keyword>
<feature type="signal peptide" evidence="3">
    <location>
        <begin position="1"/>
        <end position="24"/>
    </location>
</feature>
<accession>A0A8T2Q1M4</accession>
<keyword evidence="2" id="KW-0472">Membrane</keyword>
<feature type="transmembrane region" description="Helical" evidence="2">
    <location>
        <begin position="281"/>
        <end position="301"/>
    </location>
</feature>
<evidence type="ECO:0000313" key="6">
    <source>
        <dbReference type="Proteomes" id="UP000825935"/>
    </source>
</evidence>
<dbReference type="Proteomes" id="UP000825935">
    <property type="component" value="Chromosome 39"/>
</dbReference>
<dbReference type="OMA" id="FQQFAAY"/>
<dbReference type="AlphaFoldDB" id="A0A8T2Q1M4"/>
<keyword evidence="2" id="KW-0812">Transmembrane</keyword>
<dbReference type="InterPro" id="IPR055780">
    <property type="entry name" value="DUF7356"/>
</dbReference>
<keyword evidence="2" id="KW-1133">Transmembrane helix</keyword>
<feature type="compositionally biased region" description="Low complexity" evidence="1">
    <location>
        <begin position="354"/>
        <end position="366"/>
    </location>
</feature>
<evidence type="ECO:0000256" key="2">
    <source>
        <dbReference type="SAM" id="Phobius"/>
    </source>
</evidence>
<sequence length="385" mass="41885">MDGHNLVLLLCVGVLLYCPISLLSLQERGFTGVVTAQVGGGTQKQLSGGSQILHQFRQLQGVEPKGEKEEESRKNRPKEDAALPPPESKSTPNGNSPADTGHESASQDNKDSQSNITSNIASPPTSIDVETPAVANKTVPDSDADNQRPSINCEGSHCQDPEKMVSACLSIPGDGIHELSLFITYEGEGSVMIKILAPAFLTANPVEVSVSKGRSETVHFSIDFTHEDALSNIEGIQNKFINITSMHGNCTVEVPIEYLINSMRDTRPQFSSILPVMEPKILLYGFAFVIVLSFLGAWLCFKCRGQRQGEVKYQQLEMNGLDAGTPKESMEQRSGSADGWDEVWDDDWEDSEAAKSSSHLSQSVSSRGLAARRGVKDGWETSWDD</sequence>
<feature type="region of interest" description="Disordered" evidence="1">
    <location>
        <begin position="322"/>
        <end position="385"/>
    </location>
</feature>
<feature type="compositionally biased region" description="Acidic residues" evidence="1">
    <location>
        <begin position="339"/>
        <end position="351"/>
    </location>
</feature>
<feature type="compositionally biased region" description="Polar residues" evidence="1">
    <location>
        <begin position="88"/>
        <end position="125"/>
    </location>
</feature>
<dbReference type="Pfam" id="PF24053">
    <property type="entry name" value="DUF7356"/>
    <property type="match status" value="1"/>
</dbReference>
<name>A0A8T2Q1M4_CERRI</name>
<protein>
    <recommendedName>
        <fullName evidence="4">DUF7356 domain-containing protein</fullName>
    </recommendedName>
</protein>
<feature type="region of interest" description="Disordered" evidence="1">
    <location>
        <begin position="57"/>
        <end position="158"/>
    </location>
</feature>
<organism evidence="5 6">
    <name type="scientific">Ceratopteris richardii</name>
    <name type="common">Triangle waterfern</name>
    <dbReference type="NCBI Taxonomy" id="49495"/>
    <lineage>
        <taxon>Eukaryota</taxon>
        <taxon>Viridiplantae</taxon>
        <taxon>Streptophyta</taxon>
        <taxon>Embryophyta</taxon>
        <taxon>Tracheophyta</taxon>
        <taxon>Polypodiopsida</taxon>
        <taxon>Polypodiidae</taxon>
        <taxon>Polypodiales</taxon>
        <taxon>Pteridineae</taxon>
        <taxon>Pteridaceae</taxon>
        <taxon>Parkerioideae</taxon>
        <taxon>Ceratopteris</taxon>
    </lineage>
</organism>
<dbReference type="OrthoDB" id="1936430at2759"/>
<dbReference type="EMBL" id="CM035444">
    <property type="protein sequence ID" value="KAH7277559.1"/>
    <property type="molecule type" value="Genomic_DNA"/>
</dbReference>
<feature type="chain" id="PRO_5035875477" description="DUF7356 domain-containing protein" evidence="3">
    <location>
        <begin position="25"/>
        <end position="385"/>
    </location>
</feature>
<dbReference type="PANTHER" id="PTHR34200:SF2">
    <property type="entry name" value="TRANSMEMBRANE PROTEIN"/>
    <property type="match status" value="1"/>
</dbReference>
<dbReference type="PANTHER" id="PTHR34200">
    <property type="entry name" value="DENTIN SIALOPHOSPHOPROTEIN-LIKE ISOFORM X1"/>
    <property type="match status" value="1"/>
</dbReference>
<gene>
    <name evidence="5" type="ORF">KP509_39G057000</name>
</gene>
<evidence type="ECO:0000256" key="1">
    <source>
        <dbReference type="SAM" id="MobiDB-lite"/>
    </source>
</evidence>
<proteinExistence type="predicted"/>
<keyword evidence="6" id="KW-1185">Reference proteome</keyword>
<reference evidence="5" key="1">
    <citation type="submission" date="2021-08" db="EMBL/GenBank/DDBJ databases">
        <title>WGS assembly of Ceratopteris richardii.</title>
        <authorList>
            <person name="Marchant D.B."/>
            <person name="Chen G."/>
            <person name="Jenkins J."/>
            <person name="Shu S."/>
            <person name="Leebens-Mack J."/>
            <person name="Grimwood J."/>
            <person name="Schmutz J."/>
            <person name="Soltis P."/>
            <person name="Soltis D."/>
            <person name="Chen Z.-H."/>
        </authorList>
    </citation>
    <scope>NUCLEOTIDE SEQUENCE</scope>
    <source>
        <strain evidence="5">Whitten #5841</strain>
        <tissue evidence="5">Leaf</tissue>
    </source>
</reference>
<feature type="compositionally biased region" description="Basic and acidic residues" evidence="1">
    <location>
        <begin position="64"/>
        <end position="81"/>
    </location>
</feature>
<evidence type="ECO:0000259" key="4">
    <source>
        <dbReference type="Pfam" id="PF24053"/>
    </source>
</evidence>
<evidence type="ECO:0000313" key="5">
    <source>
        <dbReference type="EMBL" id="KAH7277559.1"/>
    </source>
</evidence>
<feature type="domain" description="DUF7356" evidence="4">
    <location>
        <begin position="147"/>
        <end position="245"/>
    </location>
</feature>
<comment type="caution">
    <text evidence="5">The sequence shown here is derived from an EMBL/GenBank/DDBJ whole genome shotgun (WGS) entry which is preliminary data.</text>
</comment>